<proteinExistence type="predicted"/>
<dbReference type="AlphaFoldDB" id="A0A6A5S811"/>
<feature type="region of interest" description="Disordered" evidence="1">
    <location>
        <begin position="1"/>
        <end position="29"/>
    </location>
</feature>
<reference evidence="2" key="1">
    <citation type="journal article" date="2020" name="Stud. Mycol.">
        <title>101 Dothideomycetes genomes: a test case for predicting lifestyles and emergence of pathogens.</title>
        <authorList>
            <person name="Haridas S."/>
            <person name="Albert R."/>
            <person name="Binder M."/>
            <person name="Bloem J."/>
            <person name="Labutti K."/>
            <person name="Salamov A."/>
            <person name="Andreopoulos B."/>
            <person name="Baker S."/>
            <person name="Barry K."/>
            <person name="Bills G."/>
            <person name="Bluhm B."/>
            <person name="Cannon C."/>
            <person name="Castanera R."/>
            <person name="Culley D."/>
            <person name="Daum C."/>
            <person name="Ezra D."/>
            <person name="Gonzalez J."/>
            <person name="Henrissat B."/>
            <person name="Kuo A."/>
            <person name="Liang C."/>
            <person name="Lipzen A."/>
            <person name="Lutzoni F."/>
            <person name="Magnuson J."/>
            <person name="Mondo S."/>
            <person name="Nolan M."/>
            <person name="Ohm R."/>
            <person name="Pangilinan J."/>
            <person name="Park H.-J."/>
            <person name="Ramirez L."/>
            <person name="Alfaro M."/>
            <person name="Sun H."/>
            <person name="Tritt A."/>
            <person name="Yoshinaga Y."/>
            <person name="Zwiers L.-H."/>
            <person name="Turgeon B."/>
            <person name="Goodwin S."/>
            <person name="Spatafora J."/>
            <person name="Crous P."/>
            <person name="Grigoriev I."/>
        </authorList>
    </citation>
    <scope>NUCLEOTIDE SEQUENCE</scope>
    <source>
        <strain evidence="2">CBS 161.51</strain>
    </source>
</reference>
<evidence type="ECO:0000313" key="3">
    <source>
        <dbReference type="Proteomes" id="UP000800038"/>
    </source>
</evidence>
<dbReference type="Proteomes" id="UP000800038">
    <property type="component" value="Unassembled WGS sequence"/>
</dbReference>
<evidence type="ECO:0000256" key="1">
    <source>
        <dbReference type="SAM" id="MobiDB-lite"/>
    </source>
</evidence>
<dbReference type="EMBL" id="ML976217">
    <property type="protein sequence ID" value="KAF1936023.1"/>
    <property type="molecule type" value="Genomic_DNA"/>
</dbReference>
<name>A0A6A5S811_9PLEO</name>
<gene>
    <name evidence="2" type="ORF">EJ02DRAFT_438822</name>
</gene>
<protein>
    <submittedName>
        <fullName evidence="2">Uncharacterized protein</fullName>
    </submittedName>
</protein>
<keyword evidence="3" id="KW-1185">Reference proteome</keyword>
<evidence type="ECO:0000313" key="2">
    <source>
        <dbReference type="EMBL" id="KAF1936023.1"/>
    </source>
</evidence>
<sequence>MVRPAQKALSTIQPAPTKKERKGKERKMSELPARALYPWDSYQDDRHHRKLCGVALQGTYTYICTAFQEDQNTISAPVLEDEFQAVQDESLRSWTPGPGIDYTKPALPPPSRSTYDSQIYGAKTSNPAVFLSIIKLAQKNLPFVNWDSTIKHLPNLSSADPLPKLVSGPFADDITIPTANHKHKLLTLLFLPHFYTDIRHALGYYD</sequence>
<accession>A0A6A5S811</accession>
<dbReference type="OrthoDB" id="3784214at2759"/>
<organism evidence="2 3">
    <name type="scientific">Clathrospora elynae</name>
    <dbReference type="NCBI Taxonomy" id="706981"/>
    <lineage>
        <taxon>Eukaryota</taxon>
        <taxon>Fungi</taxon>
        <taxon>Dikarya</taxon>
        <taxon>Ascomycota</taxon>
        <taxon>Pezizomycotina</taxon>
        <taxon>Dothideomycetes</taxon>
        <taxon>Pleosporomycetidae</taxon>
        <taxon>Pleosporales</taxon>
        <taxon>Diademaceae</taxon>
        <taxon>Clathrospora</taxon>
    </lineage>
</organism>